<comment type="caution">
    <text evidence="1">The sequence shown here is derived from an EMBL/GenBank/DDBJ whole genome shotgun (WGS) entry which is preliminary data.</text>
</comment>
<evidence type="ECO:0008006" key="3">
    <source>
        <dbReference type="Google" id="ProtNLM"/>
    </source>
</evidence>
<gene>
    <name evidence="1" type="ORF">BJ993_000157</name>
</gene>
<dbReference type="EMBL" id="JACBZM010000001">
    <property type="protein sequence ID" value="NYI43077.1"/>
    <property type="molecule type" value="Genomic_DNA"/>
</dbReference>
<reference evidence="1 2" key="1">
    <citation type="submission" date="2020-07" db="EMBL/GenBank/DDBJ databases">
        <title>Sequencing the genomes of 1000 actinobacteria strains.</title>
        <authorList>
            <person name="Klenk H.-P."/>
        </authorList>
    </citation>
    <scope>NUCLEOTIDE SEQUENCE [LARGE SCALE GENOMIC DNA]</scope>
    <source>
        <strain evidence="1 2">DSM 15131</strain>
    </source>
</reference>
<proteinExistence type="predicted"/>
<dbReference type="Proteomes" id="UP000562045">
    <property type="component" value="Unassembled WGS sequence"/>
</dbReference>
<name>A0A7Y9ZCY9_9ACTN</name>
<accession>A0A7Y9ZCY9</accession>
<sequence>MSVIRSVLGALLGGRADAARRDLAEAIGDEQVLLGPASASYRGSIGAHPRVKGNGTLALTPTRLLFRMVVGGPVDVDLATVTAVSTAKAFGGSFVGGQTHLVVHTAAGDLAWYVAEHERWRAAIEASAAH</sequence>
<protein>
    <recommendedName>
        <fullName evidence="3">GRAM domain-containing protein</fullName>
    </recommendedName>
</protein>
<dbReference type="RefSeq" id="WP_179647386.1">
    <property type="nucleotide sequence ID" value="NZ_JACBZM010000001.1"/>
</dbReference>
<evidence type="ECO:0000313" key="1">
    <source>
        <dbReference type="EMBL" id="NYI43077.1"/>
    </source>
</evidence>
<dbReference type="AlphaFoldDB" id="A0A7Y9ZCY9"/>
<organism evidence="1 2">
    <name type="scientific">Nocardioides aromaticivorans</name>
    <dbReference type="NCBI Taxonomy" id="200618"/>
    <lineage>
        <taxon>Bacteria</taxon>
        <taxon>Bacillati</taxon>
        <taxon>Actinomycetota</taxon>
        <taxon>Actinomycetes</taxon>
        <taxon>Propionibacteriales</taxon>
        <taxon>Nocardioidaceae</taxon>
        <taxon>Nocardioides</taxon>
    </lineage>
</organism>
<evidence type="ECO:0000313" key="2">
    <source>
        <dbReference type="Proteomes" id="UP000562045"/>
    </source>
</evidence>